<dbReference type="Gene3D" id="1.10.287.130">
    <property type="match status" value="1"/>
</dbReference>
<dbReference type="PANTHER" id="PTHR45453:SF1">
    <property type="entry name" value="PHOSPHATE REGULON SENSOR PROTEIN PHOR"/>
    <property type="match status" value="1"/>
</dbReference>
<keyword evidence="6" id="KW-0902">Two-component regulatory system</keyword>
<evidence type="ECO:0000256" key="7">
    <source>
        <dbReference type="ARBA" id="ARBA00023136"/>
    </source>
</evidence>
<keyword evidence="7 8" id="KW-0472">Membrane</keyword>
<proteinExistence type="predicted"/>
<name>A0ABU7LNI2_9PROT</name>
<dbReference type="PRINTS" id="PR00344">
    <property type="entry name" value="BCTRLSENSOR"/>
</dbReference>
<feature type="transmembrane region" description="Helical" evidence="8">
    <location>
        <begin position="20"/>
        <end position="37"/>
    </location>
</feature>
<dbReference type="Pfam" id="PF00512">
    <property type="entry name" value="HisKA"/>
    <property type="match status" value="1"/>
</dbReference>
<dbReference type="EMBL" id="JAZDRP010000002">
    <property type="protein sequence ID" value="MEE2525457.1"/>
    <property type="molecule type" value="Genomic_DNA"/>
</dbReference>
<dbReference type="InterPro" id="IPR005467">
    <property type="entry name" value="His_kinase_dom"/>
</dbReference>
<evidence type="ECO:0000256" key="2">
    <source>
        <dbReference type="ARBA" id="ARBA00012438"/>
    </source>
</evidence>
<dbReference type="InterPro" id="IPR000014">
    <property type="entry name" value="PAS"/>
</dbReference>
<keyword evidence="11" id="KW-1185">Reference proteome</keyword>
<evidence type="ECO:0000256" key="4">
    <source>
        <dbReference type="ARBA" id="ARBA00022679"/>
    </source>
</evidence>
<evidence type="ECO:0000259" key="9">
    <source>
        <dbReference type="PROSITE" id="PS50109"/>
    </source>
</evidence>
<dbReference type="SUPFAM" id="SSF55874">
    <property type="entry name" value="ATPase domain of HSP90 chaperone/DNA topoisomerase II/histidine kinase"/>
    <property type="match status" value="1"/>
</dbReference>
<dbReference type="InterPro" id="IPR036890">
    <property type="entry name" value="HATPase_C_sf"/>
</dbReference>
<dbReference type="SMART" id="SM00387">
    <property type="entry name" value="HATPase_c"/>
    <property type="match status" value="1"/>
</dbReference>
<dbReference type="Proteomes" id="UP001354971">
    <property type="component" value="Unassembled WGS sequence"/>
</dbReference>
<gene>
    <name evidence="10" type="ORF">V0U79_03690</name>
</gene>
<dbReference type="InterPro" id="IPR003594">
    <property type="entry name" value="HATPase_dom"/>
</dbReference>
<dbReference type="SUPFAM" id="SSF55785">
    <property type="entry name" value="PYP-like sensor domain (PAS domain)"/>
    <property type="match status" value="1"/>
</dbReference>
<dbReference type="Gene3D" id="3.30.450.20">
    <property type="entry name" value="PAS domain"/>
    <property type="match status" value="1"/>
</dbReference>
<evidence type="ECO:0000313" key="10">
    <source>
        <dbReference type="EMBL" id="MEE2525457.1"/>
    </source>
</evidence>
<comment type="caution">
    <text evidence="10">The sequence shown here is derived from an EMBL/GenBank/DDBJ whole genome shotgun (WGS) entry which is preliminary data.</text>
</comment>
<dbReference type="RefSeq" id="WP_330198120.1">
    <property type="nucleotide sequence ID" value="NZ_JAZDRP010000002.1"/>
</dbReference>
<keyword evidence="3" id="KW-0597">Phosphoprotein</keyword>
<keyword evidence="10" id="KW-0067">ATP-binding</keyword>
<evidence type="ECO:0000256" key="3">
    <source>
        <dbReference type="ARBA" id="ARBA00022553"/>
    </source>
</evidence>
<evidence type="ECO:0000256" key="8">
    <source>
        <dbReference type="SAM" id="Phobius"/>
    </source>
</evidence>
<keyword evidence="4" id="KW-0808">Transferase</keyword>
<accession>A0ABU7LNI2</accession>
<dbReference type="InterPro" id="IPR036097">
    <property type="entry name" value="HisK_dim/P_sf"/>
</dbReference>
<sequence>MSKDSPPESEGRRLRRRDTIALTAIAIAVLLILLFSGAISLPVALTAVGAIAAMSFIYYLLASPASPDSRPAEPDQGENRITANEASTSGAMLENLPFPVLLVGSGGRIERANPAAHEYLGLGSESGLLSASLRQPKVLEAVSSVLRGDGGKIVEYSTFAPIESHVRVHVIPLKSGDNGAFPWRALLVLADETASKRAERMRGDFLANASHELRTPLASLAGFIETLKGHAREDIEARDKFLNIMQDQTERMGRLINDLLSLGRVEMDEHVPPSGDTDLSGMTQDTIDSLTPLAKSKGITIDFEGDAEARVVGDRDQLFEIAQNLIENAIKYSNPNTRIVCDVHANVGREEIDRLTNSLGREAGRLTITSPALTGGRRYAILRVRDAGSGIERRHLPRLTERFYRVDGQKSGPKEGTGLGLAIVKHIISRHRGGFFVESRPGEGTVFSVCIPSQKARPSSGDF</sequence>
<dbReference type="InterPro" id="IPR035965">
    <property type="entry name" value="PAS-like_dom_sf"/>
</dbReference>
<keyword evidence="5" id="KW-0418">Kinase</keyword>
<evidence type="ECO:0000256" key="1">
    <source>
        <dbReference type="ARBA" id="ARBA00000085"/>
    </source>
</evidence>
<dbReference type="Pfam" id="PF13188">
    <property type="entry name" value="PAS_8"/>
    <property type="match status" value="1"/>
</dbReference>
<keyword evidence="8" id="KW-0812">Transmembrane</keyword>
<protein>
    <recommendedName>
        <fullName evidence="2">histidine kinase</fullName>
        <ecNumber evidence="2">2.7.13.3</ecNumber>
    </recommendedName>
</protein>
<dbReference type="CDD" id="cd00075">
    <property type="entry name" value="HATPase"/>
    <property type="match status" value="1"/>
</dbReference>
<dbReference type="CDD" id="cd00082">
    <property type="entry name" value="HisKA"/>
    <property type="match status" value="1"/>
</dbReference>
<dbReference type="InterPro" id="IPR004358">
    <property type="entry name" value="Sig_transdc_His_kin-like_C"/>
</dbReference>
<comment type="catalytic activity">
    <reaction evidence="1">
        <text>ATP + protein L-histidine = ADP + protein N-phospho-L-histidine.</text>
        <dbReference type="EC" id="2.7.13.3"/>
    </reaction>
</comment>
<keyword evidence="10" id="KW-0547">Nucleotide-binding</keyword>
<dbReference type="SMART" id="SM00388">
    <property type="entry name" value="HisKA"/>
    <property type="match status" value="1"/>
</dbReference>
<evidence type="ECO:0000256" key="6">
    <source>
        <dbReference type="ARBA" id="ARBA00023012"/>
    </source>
</evidence>
<dbReference type="SUPFAM" id="SSF47384">
    <property type="entry name" value="Homodimeric domain of signal transducing histidine kinase"/>
    <property type="match status" value="1"/>
</dbReference>
<dbReference type="Gene3D" id="3.30.565.10">
    <property type="entry name" value="Histidine kinase-like ATPase, C-terminal domain"/>
    <property type="match status" value="1"/>
</dbReference>
<dbReference type="InterPro" id="IPR050351">
    <property type="entry name" value="BphY/WalK/GraS-like"/>
</dbReference>
<dbReference type="Pfam" id="PF02518">
    <property type="entry name" value="HATPase_c"/>
    <property type="match status" value="1"/>
</dbReference>
<evidence type="ECO:0000256" key="5">
    <source>
        <dbReference type="ARBA" id="ARBA00022777"/>
    </source>
</evidence>
<dbReference type="PROSITE" id="PS50109">
    <property type="entry name" value="HIS_KIN"/>
    <property type="match status" value="1"/>
</dbReference>
<keyword evidence="8" id="KW-1133">Transmembrane helix</keyword>
<reference evidence="10 11" key="1">
    <citation type="submission" date="2024-01" db="EMBL/GenBank/DDBJ databases">
        <title>Hyphobacterium bacterium isolated from marine sediment.</title>
        <authorList>
            <person name="Zhao S."/>
        </authorList>
    </citation>
    <scope>NUCLEOTIDE SEQUENCE [LARGE SCALE GENOMIC DNA]</scope>
    <source>
        <strain evidence="11">HN65</strain>
    </source>
</reference>
<dbReference type="EC" id="2.7.13.3" evidence="2"/>
<feature type="domain" description="Histidine kinase" evidence="9">
    <location>
        <begin position="208"/>
        <end position="455"/>
    </location>
</feature>
<dbReference type="PANTHER" id="PTHR45453">
    <property type="entry name" value="PHOSPHATE REGULON SENSOR PROTEIN PHOR"/>
    <property type="match status" value="1"/>
</dbReference>
<dbReference type="InterPro" id="IPR003661">
    <property type="entry name" value="HisK_dim/P_dom"/>
</dbReference>
<evidence type="ECO:0000313" key="11">
    <source>
        <dbReference type="Proteomes" id="UP001354971"/>
    </source>
</evidence>
<dbReference type="GO" id="GO:0005524">
    <property type="term" value="F:ATP binding"/>
    <property type="evidence" value="ECO:0007669"/>
    <property type="project" value="UniProtKB-KW"/>
</dbReference>
<organism evidence="10 11">
    <name type="scientific">Hyphobacterium lacteum</name>
    <dbReference type="NCBI Taxonomy" id="3116575"/>
    <lineage>
        <taxon>Bacteria</taxon>
        <taxon>Pseudomonadati</taxon>
        <taxon>Pseudomonadota</taxon>
        <taxon>Alphaproteobacteria</taxon>
        <taxon>Maricaulales</taxon>
        <taxon>Maricaulaceae</taxon>
        <taxon>Hyphobacterium</taxon>
    </lineage>
</organism>